<evidence type="ECO:0000313" key="2">
    <source>
        <dbReference type="EMBL" id="CEJ17191.1"/>
    </source>
</evidence>
<dbReference type="EMBL" id="LN651281">
    <property type="protein sequence ID" value="CEJ17191.1"/>
    <property type="molecule type" value="Genomic_DNA"/>
</dbReference>
<proteinExistence type="predicted"/>
<protein>
    <submittedName>
        <fullName evidence="2">Uncharacterized protein</fullName>
    </submittedName>
</protein>
<accession>A0A7U7JE21</accession>
<dbReference type="AlphaFoldDB" id="A0A7U7JE21"/>
<name>A0A7U7JE21_RALSL</name>
<reference evidence="2" key="2">
    <citation type="submission" date="2022-04" db="EMBL/GenBank/DDBJ databases">
        <title>Genomic draft of R. solanacearum strain IPO1609, a phylotype IIB1/biovar 2/race 3 strain isolated from potato in Europe.</title>
        <authorList>
            <person name="Boucher C."/>
            <person name="Carrere S."/>
            <person name="Dossat C."/>
            <person name="Elbaz M."/>
            <person name="Genin S."/>
            <person name="Gouzy J."/>
            <person name="Prior P."/>
            <person name="Segurens B."/>
            <person name="Wincker P."/>
        </authorList>
    </citation>
    <scope>NUCLEOTIDE SEQUENCE</scope>
    <source>
        <strain evidence="2">IPO1609</strain>
    </source>
</reference>
<sequence>MSLKIAGLNVPRRLPTAEGRQARQTPAPGDSVPRQGRTRDAQLGGLPDLALPTATAGQSLRRRARLPAPGDQPASKRARGGEPERGGDGNLPDFSPTGMQQMMLQQQQMMLDATNAQNEMTIFQSGCKLMEQGAKAAKELIQ</sequence>
<evidence type="ECO:0000313" key="3">
    <source>
        <dbReference type="Proteomes" id="UP000053470"/>
    </source>
</evidence>
<reference evidence="2" key="1">
    <citation type="submission" date="2014-11" db="EMBL/GenBank/DDBJ databases">
        <authorList>
            <person name="Genoscope - CEA"/>
        </authorList>
    </citation>
    <scope>NUCLEOTIDE SEQUENCE</scope>
    <source>
        <strain evidence="2">IPO1609</strain>
    </source>
</reference>
<evidence type="ECO:0000256" key="1">
    <source>
        <dbReference type="SAM" id="MobiDB-lite"/>
    </source>
</evidence>
<gene>
    <name evidence="2" type="ORF">RSIPO_04914</name>
</gene>
<dbReference type="Proteomes" id="UP000053470">
    <property type="component" value="Unassembled WGS sequence"/>
</dbReference>
<keyword evidence="3" id="KW-1185">Reference proteome</keyword>
<feature type="region of interest" description="Disordered" evidence="1">
    <location>
        <begin position="1"/>
        <end position="101"/>
    </location>
</feature>
<dbReference type="RefSeq" id="WP_003265026.1">
    <property type="nucleotide sequence ID" value="NZ_LN651281.1"/>
</dbReference>
<organism evidence="2 3">
    <name type="scientific">Ralstonia solanacearum IPO1609</name>
    <dbReference type="NCBI Taxonomy" id="564066"/>
    <lineage>
        <taxon>Bacteria</taxon>
        <taxon>Pseudomonadati</taxon>
        <taxon>Pseudomonadota</taxon>
        <taxon>Betaproteobacteria</taxon>
        <taxon>Burkholderiales</taxon>
        <taxon>Burkholderiaceae</taxon>
        <taxon>Ralstonia</taxon>
        <taxon>Ralstonia solanacearum species complex</taxon>
    </lineage>
</organism>